<dbReference type="PROSITE" id="PS51257">
    <property type="entry name" value="PROKAR_LIPOPROTEIN"/>
    <property type="match status" value="1"/>
</dbReference>
<feature type="chain" id="PRO_5035471606" evidence="2">
    <location>
        <begin position="20"/>
        <end position="122"/>
    </location>
</feature>
<organism evidence="3 4">
    <name type="scientific">Ignelater luminosus</name>
    <name type="common">Cucubano</name>
    <name type="synonym">Pyrophorus luminosus</name>
    <dbReference type="NCBI Taxonomy" id="2038154"/>
    <lineage>
        <taxon>Eukaryota</taxon>
        <taxon>Metazoa</taxon>
        <taxon>Ecdysozoa</taxon>
        <taxon>Arthropoda</taxon>
        <taxon>Hexapoda</taxon>
        <taxon>Insecta</taxon>
        <taxon>Pterygota</taxon>
        <taxon>Neoptera</taxon>
        <taxon>Endopterygota</taxon>
        <taxon>Coleoptera</taxon>
        <taxon>Polyphaga</taxon>
        <taxon>Elateriformia</taxon>
        <taxon>Elateroidea</taxon>
        <taxon>Elateridae</taxon>
        <taxon>Agrypninae</taxon>
        <taxon>Pyrophorini</taxon>
        <taxon>Ignelater</taxon>
    </lineage>
</organism>
<dbReference type="GO" id="GO:0005549">
    <property type="term" value="F:odorant binding"/>
    <property type="evidence" value="ECO:0007669"/>
    <property type="project" value="InterPro"/>
</dbReference>
<dbReference type="CDD" id="cd23992">
    <property type="entry name" value="PBP_GOBP"/>
    <property type="match status" value="1"/>
</dbReference>
<dbReference type="AlphaFoldDB" id="A0A8K0G0F2"/>
<comment type="caution">
    <text evidence="3">The sequence shown here is derived from an EMBL/GenBank/DDBJ whole genome shotgun (WGS) entry which is preliminary data.</text>
</comment>
<keyword evidence="1 2" id="KW-0732">Signal</keyword>
<dbReference type="InterPro" id="IPR006170">
    <property type="entry name" value="PBP/GOBP"/>
</dbReference>
<dbReference type="GO" id="GO:0007608">
    <property type="term" value="P:sensory perception of smell"/>
    <property type="evidence" value="ECO:0007669"/>
    <property type="project" value="TreeGrafter"/>
</dbReference>
<dbReference type="Pfam" id="PF01395">
    <property type="entry name" value="PBP_GOBP"/>
    <property type="match status" value="1"/>
</dbReference>
<accession>A0A8K0G0F2</accession>
<dbReference type="EMBL" id="VTPC01090851">
    <property type="protein sequence ID" value="KAF2881144.1"/>
    <property type="molecule type" value="Genomic_DNA"/>
</dbReference>
<proteinExistence type="predicted"/>
<dbReference type="SUPFAM" id="SSF47565">
    <property type="entry name" value="Insect pheromone/odorant-binding proteins"/>
    <property type="match status" value="1"/>
</dbReference>
<name>A0A8K0G0F2_IGNLU</name>
<evidence type="ECO:0000313" key="3">
    <source>
        <dbReference type="EMBL" id="KAF2881144.1"/>
    </source>
</evidence>
<dbReference type="GO" id="GO:0005615">
    <property type="term" value="C:extracellular space"/>
    <property type="evidence" value="ECO:0007669"/>
    <property type="project" value="TreeGrafter"/>
</dbReference>
<dbReference type="OrthoDB" id="6601693at2759"/>
<dbReference type="Gene3D" id="1.10.238.20">
    <property type="entry name" value="Pheromone/general odorant binding protein domain"/>
    <property type="match status" value="1"/>
</dbReference>
<evidence type="ECO:0000256" key="1">
    <source>
        <dbReference type="ARBA" id="ARBA00022729"/>
    </source>
</evidence>
<gene>
    <name evidence="3" type="ORF">ILUMI_25018</name>
</gene>
<dbReference type="InterPro" id="IPR036728">
    <property type="entry name" value="PBP_GOBP_sf"/>
</dbReference>
<reference evidence="3" key="1">
    <citation type="submission" date="2019-08" db="EMBL/GenBank/DDBJ databases">
        <title>The genome of the North American firefly Photinus pyralis.</title>
        <authorList>
            <consortium name="Photinus pyralis genome working group"/>
            <person name="Fallon T.R."/>
            <person name="Sander Lower S.E."/>
            <person name="Weng J.-K."/>
        </authorList>
    </citation>
    <scope>NUCLEOTIDE SEQUENCE</scope>
    <source>
        <strain evidence="3">TRF0915ILg1</strain>
        <tissue evidence="3">Whole body</tissue>
    </source>
</reference>
<evidence type="ECO:0000256" key="2">
    <source>
        <dbReference type="SAM" id="SignalP"/>
    </source>
</evidence>
<feature type="signal peptide" evidence="2">
    <location>
        <begin position="1"/>
        <end position="19"/>
    </location>
</feature>
<evidence type="ECO:0000313" key="4">
    <source>
        <dbReference type="Proteomes" id="UP000801492"/>
    </source>
</evidence>
<dbReference type="PANTHER" id="PTHR11857">
    <property type="entry name" value="ODORANT BINDING PROTEIN-RELATED"/>
    <property type="match status" value="1"/>
</dbReference>
<dbReference type="Proteomes" id="UP000801492">
    <property type="component" value="Unassembled WGS sequence"/>
</dbReference>
<keyword evidence="4" id="KW-1185">Reference proteome</keyword>
<protein>
    <submittedName>
        <fullName evidence="3">Uncharacterized protein</fullName>
    </submittedName>
</protein>
<dbReference type="SMART" id="SM00708">
    <property type="entry name" value="PhBP"/>
    <property type="match status" value="1"/>
</dbReference>
<sequence>MKYGGIIVLTVLLFACSNGDDEMLEKLEKFVEPCVKESNANPAAVEKLIKNSEFSDDNTIKCFLKCVYTKAGVMSEDGKFNADELKKTLEDDQSPDLVNKCKDLKGSDNCDTAFLVAKCMEE</sequence>